<feature type="domain" description="UspA" evidence="1">
    <location>
        <begin position="12"/>
        <end position="158"/>
    </location>
</feature>
<gene>
    <name evidence="2" type="ORF">N9A08_06810</name>
</gene>
<dbReference type="Gene3D" id="3.40.50.620">
    <property type="entry name" value="HUPs"/>
    <property type="match status" value="1"/>
</dbReference>
<dbReference type="EMBL" id="CP106856">
    <property type="protein sequence ID" value="UYB37345.1"/>
    <property type="molecule type" value="Genomic_DNA"/>
</dbReference>
<evidence type="ECO:0000313" key="3">
    <source>
        <dbReference type="Proteomes" id="UP001063368"/>
    </source>
</evidence>
<dbReference type="InterPro" id="IPR014729">
    <property type="entry name" value="Rossmann-like_a/b/a_fold"/>
</dbReference>
<dbReference type="RefSeq" id="WP_263128800.1">
    <property type="nucleotide sequence ID" value="NZ_CP106856.1"/>
</dbReference>
<protein>
    <submittedName>
        <fullName evidence="2">Universal stress protein</fullName>
    </submittedName>
</protein>
<dbReference type="CDD" id="cd00293">
    <property type="entry name" value="USP-like"/>
    <property type="match status" value="1"/>
</dbReference>
<reference evidence="2" key="1">
    <citation type="submission" date="2022-09" db="EMBL/GenBank/DDBJ databases">
        <authorList>
            <person name="Li D."/>
            <person name="Cheng J."/>
            <person name="Li Y."/>
        </authorList>
    </citation>
    <scope>NUCLEOTIDE SEQUENCE</scope>
    <source>
        <strain evidence="2">DL</strain>
    </source>
</reference>
<dbReference type="SUPFAM" id="SSF52402">
    <property type="entry name" value="Adenine nucleotide alpha hydrolases-like"/>
    <property type="match status" value="1"/>
</dbReference>
<accession>A0ABY6FVT0</accession>
<dbReference type="Proteomes" id="UP001063368">
    <property type="component" value="Chromosome"/>
</dbReference>
<sequence length="173" mass="17390">METNHGAGPGQPVVVGVAPGQSPRVVGQAARFARQFGSELICACANPARFATGESADGSMTSASLDPDFADEGEAAFDPQLAADLGGILAGTDVSWRTLAIPGDVAHALGHLANTVDAAMIVVGTRERSLGGSIQELLSSSIAAKLARGQFRPVVVVPVGAKNEGRASGGSVE</sequence>
<keyword evidence="3" id="KW-1185">Reference proteome</keyword>
<evidence type="ECO:0000259" key="1">
    <source>
        <dbReference type="Pfam" id="PF00582"/>
    </source>
</evidence>
<evidence type="ECO:0000313" key="2">
    <source>
        <dbReference type="EMBL" id="UYB37345.1"/>
    </source>
</evidence>
<name>A0ABY6FVT0_9MICC</name>
<proteinExistence type="predicted"/>
<dbReference type="InterPro" id="IPR006016">
    <property type="entry name" value="UspA"/>
</dbReference>
<organism evidence="2 3">
    <name type="scientific">Arthrobacter koreensis</name>
    <dbReference type="NCBI Taxonomy" id="199136"/>
    <lineage>
        <taxon>Bacteria</taxon>
        <taxon>Bacillati</taxon>
        <taxon>Actinomycetota</taxon>
        <taxon>Actinomycetes</taxon>
        <taxon>Micrococcales</taxon>
        <taxon>Micrococcaceae</taxon>
        <taxon>Arthrobacter</taxon>
    </lineage>
</organism>
<dbReference type="Pfam" id="PF00582">
    <property type="entry name" value="Usp"/>
    <property type="match status" value="1"/>
</dbReference>